<dbReference type="InterPro" id="IPR027417">
    <property type="entry name" value="P-loop_NTPase"/>
</dbReference>
<dbReference type="GO" id="GO:0000724">
    <property type="term" value="P:double-strand break repair via homologous recombination"/>
    <property type="evidence" value="ECO:0007669"/>
    <property type="project" value="TreeGrafter"/>
</dbReference>
<dbReference type="Gene3D" id="3.40.50.300">
    <property type="entry name" value="P-loop containing nucleotide triphosphate hydrolases"/>
    <property type="match status" value="2"/>
</dbReference>
<evidence type="ECO:0000256" key="5">
    <source>
        <dbReference type="ARBA" id="ARBA00023235"/>
    </source>
</evidence>
<dbReference type="PANTHER" id="PTHR13710:SF105">
    <property type="entry name" value="ATP-DEPENDENT DNA HELICASE Q1"/>
    <property type="match status" value="1"/>
</dbReference>
<keyword evidence="11" id="KW-1185">Reference proteome</keyword>
<feature type="non-terminal residue" evidence="10">
    <location>
        <position position="1"/>
    </location>
</feature>
<name>A0A9P7K3U7_9AGAR</name>
<dbReference type="SMART" id="SM00487">
    <property type="entry name" value="DEXDc"/>
    <property type="match status" value="1"/>
</dbReference>
<reference evidence="10" key="1">
    <citation type="submission" date="2021-02" db="EMBL/GenBank/DDBJ databases">
        <authorList>
            <person name="Nieuwenhuis M."/>
            <person name="Van De Peppel L.J.J."/>
        </authorList>
    </citation>
    <scope>NUCLEOTIDE SEQUENCE</scope>
    <source>
        <strain evidence="10">D49</strain>
    </source>
</reference>
<proteinExistence type="inferred from homology"/>
<dbReference type="EMBL" id="JABCKI010005856">
    <property type="protein sequence ID" value="KAG5637151.1"/>
    <property type="molecule type" value="Genomic_DNA"/>
</dbReference>
<comment type="similarity">
    <text evidence="1">Belongs to the helicase family. RecQ subfamily.</text>
</comment>
<keyword evidence="5" id="KW-0413">Isomerase</keyword>
<comment type="catalytic activity">
    <reaction evidence="6">
        <text>Couples ATP hydrolysis with the unwinding of duplex DNA by translocating in the 3'-5' direction.</text>
        <dbReference type="EC" id="5.6.2.4"/>
    </reaction>
</comment>
<comment type="caution">
    <text evidence="10">The sequence shown here is derived from an EMBL/GenBank/DDBJ whole genome shotgun (WGS) entry which is preliminary data.</text>
</comment>
<evidence type="ECO:0000259" key="8">
    <source>
        <dbReference type="PROSITE" id="PS51192"/>
    </source>
</evidence>
<evidence type="ECO:0000313" key="10">
    <source>
        <dbReference type="EMBL" id="KAG5637151.1"/>
    </source>
</evidence>
<dbReference type="AlphaFoldDB" id="A0A9P7K3U7"/>
<evidence type="ECO:0000259" key="9">
    <source>
        <dbReference type="PROSITE" id="PS51194"/>
    </source>
</evidence>
<evidence type="ECO:0000313" key="11">
    <source>
        <dbReference type="Proteomes" id="UP000717328"/>
    </source>
</evidence>
<gene>
    <name evidence="10" type="ORF">H0H81_005595</name>
</gene>
<dbReference type="EC" id="5.6.2.4" evidence="7"/>
<dbReference type="GO" id="GO:0003677">
    <property type="term" value="F:DNA binding"/>
    <property type="evidence" value="ECO:0007669"/>
    <property type="project" value="UniProtKB-KW"/>
</dbReference>
<dbReference type="InterPro" id="IPR011545">
    <property type="entry name" value="DEAD/DEAH_box_helicase_dom"/>
</dbReference>
<dbReference type="Proteomes" id="UP000717328">
    <property type="component" value="Unassembled WGS sequence"/>
</dbReference>
<dbReference type="PANTHER" id="PTHR13710">
    <property type="entry name" value="DNA HELICASE RECQ FAMILY MEMBER"/>
    <property type="match status" value="1"/>
</dbReference>
<evidence type="ECO:0000256" key="2">
    <source>
        <dbReference type="ARBA" id="ARBA00022741"/>
    </source>
</evidence>
<reference evidence="10" key="2">
    <citation type="submission" date="2021-10" db="EMBL/GenBank/DDBJ databases">
        <title>Phylogenomics reveals ancestral predisposition of the termite-cultivated fungus Termitomyces towards a domesticated lifestyle.</title>
        <authorList>
            <person name="Auxier B."/>
            <person name="Grum-Grzhimaylo A."/>
            <person name="Cardenas M.E."/>
            <person name="Lodge J.D."/>
            <person name="Laessoe T."/>
            <person name="Pedersen O."/>
            <person name="Smith M.E."/>
            <person name="Kuyper T.W."/>
            <person name="Franco-Molano E.A."/>
            <person name="Baroni T.J."/>
            <person name="Aanen D.K."/>
        </authorList>
    </citation>
    <scope>NUCLEOTIDE SEQUENCE</scope>
    <source>
        <strain evidence="10">D49</strain>
    </source>
</reference>
<dbReference type="Pfam" id="PF00270">
    <property type="entry name" value="DEAD"/>
    <property type="match status" value="1"/>
</dbReference>
<evidence type="ECO:0000256" key="4">
    <source>
        <dbReference type="ARBA" id="ARBA00023125"/>
    </source>
</evidence>
<dbReference type="SUPFAM" id="SSF52540">
    <property type="entry name" value="P-loop containing nucleoside triphosphate hydrolases"/>
    <property type="match status" value="2"/>
</dbReference>
<evidence type="ECO:0000256" key="7">
    <source>
        <dbReference type="ARBA" id="ARBA00034808"/>
    </source>
</evidence>
<dbReference type="GO" id="GO:0005737">
    <property type="term" value="C:cytoplasm"/>
    <property type="evidence" value="ECO:0007669"/>
    <property type="project" value="TreeGrafter"/>
</dbReference>
<organism evidence="10 11">
    <name type="scientific">Sphagnurus paluster</name>
    <dbReference type="NCBI Taxonomy" id="117069"/>
    <lineage>
        <taxon>Eukaryota</taxon>
        <taxon>Fungi</taxon>
        <taxon>Dikarya</taxon>
        <taxon>Basidiomycota</taxon>
        <taxon>Agaricomycotina</taxon>
        <taxon>Agaricomycetes</taxon>
        <taxon>Agaricomycetidae</taxon>
        <taxon>Agaricales</taxon>
        <taxon>Tricholomatineae</taxon>
        <taxon>Lyophyllaceae</taxon>
        <taxon>Sphagnurus</taxon>
    </lineage>
</organism>
<feature type="domain" description="Helicase C-terminal" evidence="9">
    <location>
        <begin position="284"/>
        <end position="441"/>
    </location>
</feature>
<dbReference type="OrthoDB" id="3269685at2759"/>
<evidence type="ECO:0000256" key="6">
    <source>
        <dbReference type="ARBA" id="ARBA00034617"/>
    </source>
</evidence>
<dbReference type="GO" id="GO:0005524">
    <property type="term" value="F:ATP binding"/>
    <property type="evidence" value="ECO:0007669"/>
    <property type="project" value="UniProtKB-KW"/>
</dbReference>
<dbReference type="PROSITE" id="PS51192">
    <property type="entry name" value="HELICASE_ATP_BIND_1"/>
    <property type="match status" value="1"/>
</dbReference>
<dbReference type="GO" id="GO:0043138">
    <property type="term" value="F:3'-5' DNA helicase activity"/>
    <property type="evidence" value="ECO:0007669"/>
    <property type="project" value="UniProtKB-EC"/>
</dbReference>
<dbReference type="InterPro" id="IPR001650">
    <property type="entry name" value="Helicase_C-like"/>
</dbReference>
<sequence length="600" mass="67208">MSTRPAISQENPDVGEERIINNKPVYDTPEGFTLARKILAPLLPFDPHDYQIQGVCALMDGQDLVATMATGAGKTGYFIMLMLIVCAISEDKSLALKNVKFLKDPAMIIVCPTKALQKDMSSKMAKLGLKTLVINSDTYTAAQMNNQDLWKLAQVDVTMLLLSPEELRNQGFSRLLDVQKFSNRLVFMGVDEIHLLYWWGKSFRPSFHQLGHIRACLLLRGGVRLPLVALTATLHVGEPLECIENTLGLVPGQYQLIRRSNVRHDIQLIFHELKSGLGGHQFPKLDWILKEDENTIIFCKTIALGFRLICYLWNHARNLSNCDKRIQLYNSLNWPDYNTETLAFLNNNTESSITVATDTLSVGWDSRFTRNAVILGEPNNIDEFLQKIGRVGCDHKAVPYPQVFLYYTCSRLATAKKILAGSPTKKIRTGSRLRQTTQDNSDLNMDPSMAQLLVADCKVKAVDEPYNNPLEDPPCTCNTCITAPPIPHPQRCNCSGPNCEPEALDILTPTPPMRCQQTTTNQPRVPKGEGLTKELCEYAAEKFLELRWAIFLGGDGDADAMLPPDAFLPNDIIKIILDNIHLIKAVENVKTIVEHHDLLN</sequence>
<keyword evidence="4" id="KW-0238">DNA-binding</keyword>
<dbReference type="CDD" id="cd18785">
    <property type="entry name" value="SF2_C"/>
    <property type="match status" value="1"/>
</dbReference>
<keyword evidence="3" id="KW-0067">ATP-binding</keyword>
<protein>
    <recommendedName>
        <fullName evidence="7">DNA 3'-5' helicase</fullName>
        <ecNumber evidence="7">5.6.2.4</ecNumber>
    </recommendedName>
</protein>
<evidence type="ECO:0000256" key="1">
    <source>
        <dbReference type="ARBA" id="ARBA00005446"/>
    </source>
</evidence>
<dbReference type="GO" id="GO:0005694">
    <property type="term" value="C:chromosome"/>
    <property type="evidence" value="ECO:0007669"/>
    <property type="project" value="TreeGrafter"/>
</dbReference>
<dbReference type="PROSITE" id="PS51194">
    <property type="entry name" value="HELICASE_CTER"/>
    <property type="match status" value="1"/>
</dbReference>
<keyword evidence="2" id="KW-0547">Nucleotide-binding</keyword>
<evidence type="ECO:0000256" key="3">
    <source>
        <dbReference type="ARBA" id="ARBA00022840"/>
    </source>
</evidence>
<dbReference type="GO" id="GO:0009378">
    <property type="term" value="F:four-way junction helicase activity"/>
    <property type="evidence" value="ECO:0007669"/>
    <property type="project" value="TreeGrafter"/>
</dbReference>
<feature type="domain" description="Helicase ATP-binding" evidence="8">
    <location>
        <begin position="55"/>
        <end position="252"/>
    </location>
</feature>
<dbReference type="InterPro" id="IPR014001">
    <property type="entry name" value="Helicase_ATP-bd"/>
</dbReference>
<accession>A0A9P7K3U7</accession>